<dbReference type="SUPFAM" id="SSF56112">
    <property type="entry name" value="Protein kinase-like (PK-like)"/>
    <property type="match status" value="1"/>
</dbReference>
<dbReference type="Pfam" id="PF07714">
    <property type="entry name" value="PK_Tyr_Ser-Thr"/>
    <property type="match status" value="1"/>
</dbReference>
<reference evidence="2 3" key="1">
    <citation type="submission" date="2024-05" db="EMBL/GenBank/DDBJ databases">
        <title>A draft genome resource for the thread blight pathogen Marasmius tenuissimus strain MS-2.</title>
        <authorList>
            <person name="Yulfo-Soto G.E."/>
            <person name="Baruah I.K."/>
            <person name="Amoako-Attah I."/>
            <person name="Bukari Y."/>
            <person name="Meinhardt L.W."/>
            <person name="Bailey B.A."/>
            <person name="Cohen S.P."/>
        </authorList>
    </citation>
    <scope>NUCLEOTIDE SEQUENCE [LARGE SCALE GENOMIC DNA]</scope>
    <source>
        <strain evidence="2 3">MS-2</strain>
    </source>
</reference>
<accession>A0ABR2Z9M1</accession>
<keyword evidence="3" id="KW-1185">Reference proteome</keyword>
<dbReference type="InterPro" id="IPR001245">
    <property type="entry name" value="Ser-Thr/Tyr_kinase_cat_dom"/>
</dbReference>
<protein>
    <submittedName>
        <fullName evidence="2">Rho guanine nucleotide exchange factor</fullName>
    </submittedName>
</protein>
<organism evidence="2 3">
    <name type="scientific">Marasmius tenuissimus</name>
    <dbReference type="NCBI Taxonomy" id="585030"/>
    <lineage>
        <taxon>Eukaryota</taxon>
        <taxon>Fungi</taxon>
        <taxon>Dikarya</taxon>
        <taxon>Basidiomycota</taxon>
        <taxon>Agaricomycotina</taxon>
        <taxon>Agaricomycetes</taxon>
        <taxon>Agaricomycetidae</taxon>
        <taxon>Agaricales</taxon>
        <taxon>Marasmiineae</taxon>
        <taxon>Marasmiaceae</taxon>
        <taxon>Marasmius</taxon>
    </lineage>
</organism>
<feature type="domain" description="Serine-threonine/tyrosine-protein kinase catalytic" evidence="1">
    <location>
        <begin position="92"/>
        <end position="214"/>
    </location>
</feature>
<proteinExistence type="predicted"/>
<evidence type="ECO:0000313" key="2">
    <source>
        <dbReference type="EMBL" id="KAL0057919.1"/>
    </source>
</evidence>
<name>A0ABR2Z9M1_9AGAR</name>
<gene>
    <name evidence="2" type="primary">TUS1_27</name>
    <name evidence="2" type="ORF">AAF712_015423</name>
</gene>
<sequence>MELRAFRRRYFMLNTNEVRKIDSQEYLDRWQSMIVSDFSGKIIPPCDKTAILDAMIQLSHASGVAPKCLRTQDVGIKNLVPVPDAQSGEVEVFKGKVGSLDVMVKALQKPISEDDLKVGLQQALSWQKLDHKNVLPFLGLYYLGNSRTRVCLVYPWTEQGGHLDSAKLQGVADGLAYLHSENIAHSCLQTSSIIVISAGIAYIGDLGLAQLSGKAKDRNEDLYQFGRMYHELCKDEFPGGTFGLHRPLNHTLECPSHEQHEVQDSTLNGGYPQSPTINIIGEWDPSLECPLPEHINQGRVQSTGLGRDHNSAPGVEILNFRPSSGRPLNLKDLARREDAFRELVVEQEKYEGLLELDGKDAQRALDDLQLVRFNKIPSPGITHIAFGS</sequence>
<evidence type="ECO:0000313" key="3">
    <source>
        <dbReference type="Proteomes" id="UP001437256"/>
    </source>
</evidence>
<dbReference type="Proteomes" id="UP001437256">
    <property type="component" value="Unassembled WGS sequence"/>
</dbReference>
<dbReference type="EMBL" id="JBBXMP010000409">
    <property type="protein sequence ID" value="KAL0057919.1"/>
    <property type="molecule type" value="Genomic_DNA"/>
</dbReference>
<evidence type="ECO:0000259" key="1">
    <source>
        <dbReference type="Pfam" id="PF07714"/>
    </source>
</evidence>
<comment type="caution">
    <text evidence="2">The sequence shown here is derived from an EMBL/GenBank/DDBJ whole genome shotgun (WGS) entry which is preliminary data.</text>
</comment>
<dbReference type="Gene3D" id="1.10.510.10">
    <property type="entry name" value="Transferase(Phosphotransferase) domain 1"/>
    <property type="match status" value="1"/>
</dbReference>
<dbReference type="InterPro" id="IPR011009">
    <property type="entry name" value="Kinase-like_dom_sf"/>
</dbReference>